<evidence type="ECO:0000313" key="3">
    <source>
        <dbReference type="Proteomes" id="UP001448207"/>
    </source>
</evidence>
<dbReference type="Pfam" id="PF21294">
    <property type="entry name" value="Polysacc_lyase_14"/>
    <property type="match status" value="1"/>
</dbReference>
<protein>
    <recommendedName>
        <fullName evidence="1">Polysaccharide lyase 14 domain-containing protein</fullName>
    </recommendedName>
</protein>
<organism evidence="2 3">
    <name type="scientific">Phycomyces blakesleeanus</name>
    <dbReference type="NCBI Taxonomy" id="4837"/>
    <lineage>
        <taxon>Eukaryota</taxon>
        <taxon>Fungi</taxon>
        <taxon>Fungi incertae sedis</taxon>
        <taxon>Mucoromycota</taxon>
        <taxon>Mucoromycotina</taxon>
        <taxon>Mucoromycetes</taxon>
        <taxon>Mucorales</taxon>
        <taxon>Phycomycetaceae</taxon>
        <taxon>Phycomyces</taxon>
    </lineage>
</organism>
<evidence type="ECO:0000259" key="1">
    <source>
        <dbReference type="Pfam" id="PF21294"/>
    </source>
</evidence>
<dbReference type="InterPro" id="IPR048958">
    <property type="entry name" value="Polysacc_lyase_14"/>
</dbReference>
<sequence>MPSQERRSDAAKYIREEWKMPSSYFYGTNDVGFSDDPVTGNTTEPALDILYRNGSFTPSGSMQEGGQEGGCIFYSEPFGDHAFERALLSYDIAFQENFDWVKGGKLPGLFGGEGNNQCSGGSDANGENCFSLRPMWRAKGAGEIYAYVQTSPDFCNSKDTIQCANNYGVSMSRGSIKFTANKWSKLEIYSQMNSPVNETNGVLKVWQDGKVVMNYENINYRSVDSLALTRIYFNTFFGGNSEKFAATSDSHIYFKNLEYSVGKRAVAYEPTVESKSSVVSISWIVFGVSIALGLFLI</sequence>
<keyword evidence="3" id="KW-1185">Reference proteome</keyword>
<proteinExistence type="predicted"/>
<dbReference type="PANTHER" id="PTHR40124">
    <property type="match status" value="1"/>
</dbReference>
<comment type="caution">
    <text evidence="2">The sequence shown here is derived from an EMBL/GenBank/DDBJ whole genome shotgun (WGS) entry which is preliminary data.</text>
</comment>
<dbReference type="PANTHER" id="PTHR40124:SF1">
    <property type="entry name" value="DISAGGREGATASE RELATED REPEAT PROTEIN"/>
    <property type="match status" value="1"/>
</dbReference>
<evidence type="ECO:0000313" key="2">
    <source>
        <dbReference type="EMBL" id="KAL0097673.1"/>
    </source>
</evidence>
<gene>
    <name evidence="2" type="ORF">J3Q64DRAFT_1629906</name>
</gene>
<dbReference type="EMBL" id="JBCLYO010000001">
    <property type="protein sequence ID" value="KAL0097673.1"/>
    <property type="molecule type" value="Genomic_DNA"/>
</dbReference>
<reference evidence="2 3" key="1">
    <citation type="submission" date="2024-04" db="EMBL/GenBank/DDBJ databases">
        <title>Symmetric and asymmetric DNA N6-adenine methylation regulates different biological responses in Mucorales.</title>
        <authorList>
            <consortium name="Lawrence Berkeley National Laboratory"/>
            <person name="Lax C."/>
            <person name="Mondo S.J."/>
            <person name="Osorio-Concepcion M."/>
            <person name="Muszewska A."/>
            <person name="Corrochano-Luque M."/>
            <person name="Gutierrez G."/>
            <person name="Riley R."/>
            <person name="Lipzen A."/>
            <person name="Guo J."/>
            <person name="Hundley H."/>
            <person name="Amirebrahimi M."/>
            <person name="Ng V."/>
            <person name="Lorenzo-Gutierrez D."/>
            <person name="Binder U."/>
            <person name="Yang J."/>
            <person name="Song Y."/>
            <person name="Canovas D."/>
            <person name="Navarro E."/>
            <person name="Freitag M."/>
            <person name="Gabaldon T."/>
            <person name="Grigoriev I.V."/>
            <person name="Corrochano L.M."/>
            <person name="Nicolas F.E."/>
            <person name="Garre V."/>
        </authorList>
    </citation>
    <scope>NUCLEOTIDE SEQUENCE [LARGE SCALE GENOMIC DNA]</scope>
    <source>
        <strain evidence="2 3">L51</strain>
    </source>
</reference>
<dbReference type="Gene3D" id="2.60.120.200">
    <property type="match status" value="1"/>
</dbReference>
<accession>A0ABR3BGI0</accession>
<dbReference type="Proteomes" id="UP001448207">
    <property type="component" value="Unassembled WGS sequence"/>
</dbReference>
<feature type="domain" description="Polysaccharide lyase 14" evidence="1">
    <location>
        <begin position="41"/>
        <end position="257"/>
    </location>
</feature>
<name>A0ABR3BGI0_PHYBL</name>